<feature type="domain" description="DUF5753" evidence="2">
    <location>
        <begin position="178"/>
        <end position="353"/>
    </location>
</feature>
<evidence type="ECO:0000313" key="3">
    <source>
        <dbReference type="EMBL" id="GAA0936589.1"/>
    </source>
</evidence>
<gene>
    <name evidence="3" type="ORF">GCM10009550_02490</name>
</gene>
<dbReference type="EMBL" id="BAAAHH010000001">
    <property type="protein sequence ID" value="GAA0936589.1"/>
    <property type="molecule type" value="Genomic_DNA"/>
</dbReference>
<evidence type="ECO:0000313" key="4">
    <source>
        <dbReference type="Proteomes" id="UP001500665"/>
    </source>
</evidence>
<name>A0ABN1Q3N6_9ACTN</name>
<protein>
    <recommendedName>
        <fullName evidence="2">DUF5753 domain-containing protein</fullName>
    </recommendedName>
</protein>
<dbReference type="Proteomes" id="UP001500665">
    <property type="component" value="Unassembled WGS sequence"/>
</dbReference>
<evidence type="ECO:0000256" key="1">
    <source>
        <dbReference type="SAM" id="MobiDB-lite"/>
    </source>
</evidence>
<comment type="caution">
    <text evidence="3">The sequence shown here is derived from an EMBL/GenBank/DDBJ whole genome shotgun (WGS) entry which is preliminary data.</text>
</comment>
<feature type="region of interest" description="Disordered" evidence="1">
    <location>
        <begin position="115"/>
        <end position="137"/>
    </location>
</feature>
<organism evidence="3 4">
    <name type="scientific">Actinocorallia libanotica</name>
    <dbReference type="NCBI Taxonomy" id="46162"/>
    <lineage>
        <taxon>Bacteria</taxon>
        <taxon>Bacillati</taxon>
        <taxon>Actinomycetota</taxon>
        <taxon>Actinomycetes</taxon>
        <taxon>Streptosporangiales</taxon>
        <taxon>Thermomonosporaceae</taxon>
        <taxon>Actinocorallia</taxon>
    </lineage>
</organism>
<accession>A0ABN1Q3N6</accession>
<dbReference type="Pfam" id="PF19054">
    <property type="entry name" value="DUF5753"/>
    <property type="match status" value="1"/>
</dbReference>
<evidence type="ECO:0000259" key="2">
    <source>
        <dbReference type="Pfam" id="PF19054"/>
    </source>
</evidence>
<dbReference type="RefSeq" id="WP_344235713.1">
    <property type="nucleotide sequence ID" value="NZ_BAAAHH010000001.1"/>
</dbReference>
<sequence>MPHGSTEEVVAAFIAELRAVWAAASPTYAAVERHAEELRRRPAPHGRRIVPLPAATVNDLLTKPRRRLPRWEMTASLLTVLREILAERGEDPDRAGTLALWKARHEAALTAMDGLRGRGRGRGGPVGVASGAPDPEEQARERLAIEDAQRATLLKAAGSGKPQWWHPYRDVVPAGAAAYLSLEQSSHRLQIYEPGAIPDLLWTEEHARRAALWEDPGAPEELIARKVAFQLSRRRMLLRGEPARLWVLLDEAAVAPFGDRALWRAQTEHLLALAALPNVSLQLRRSEPDRALIGGPVRLLRFRETEFPDVICLRQDGNTLCPPESRVVQHYTALLKGQFFTAETPETSLQILSDLLKWRH</sequence>
<proteinExistence type="predicted"/>
<keyword evidence="4" id="KW-1185">Reference proteome</keyword>
<reference evidence="3 4" key="1">
    <citation type="journal article" date="2019" name="Int. J. Syst. Evol. Microbiol.">
        <title>The Global Catalogue of Microorganisms (GCM) 10K type strain sequencing project: providing services to taxonomists for standard genome sequencing and annotation.</title>
        <authorList>
            <consortium name="The Broad Institute Genomics Platform"/>
            <consortium name="The Broad Institute Genome Sequencing Center for Infectious Disease"/>
            <person name="Wu L."/>
            <person name="Ma J."/>
        </authorList>
    </citation>
    <scope>NUCLEOTIDE SEQUENCE [LARGE SCALE GENOMIC DNA]</scope>
    <source>
        <strain evidence="3 4">JCM 10696</strain>
    </source>
</reference>
<dbReference type="InterPro" id="IPR043917">
    <property type="entry name" value="DUF5753"/>
</dbReference>